<dbReference type="Proteomes" id="UP000005444">
    <property type="component" value="Chromosome"/>
</dbReference>
<dbReference type="PATRIC" id="fig|701521.8.peg.833"/>
<dbReference type="RefSeq" id="WP_014215351.1">
    <property type="nucleotide sequence ID" value="NC_016605.1"/>
</dbReference>
<accession>G8PD19</accession>
<name>G8PD19_PEDCP</name>
<dbReference type="HOGENOM" id="CLU_777879_0_0_9"/>
<sequence>MMQISSVYVLKYSSSEEDSIAKLPFENDQLSNLSALVEEPKSKLLHDISSVEDDSFNFTQRYSVTLKESTTSDTDDTEKSDNSIKEKDPHIIILEEIFLELKKNIPLLDKPRAILSQDNKVLFPSVIYMVEDVKEDVSAKHLYVYPLKDSMSVRNCVGLFSRPKKLGSTDAEKLEVHEVDNGFYLPEKDCICSFHVKTVGTQQKIIKTTKVYKAFAFSELFELKKINERYAEHTIDKFIAKDDPLKLTQDKYGVSFAGNSDVEVKKVKDKVTSDELLSKSFARFRGTQNSTIQKVGIVRFKKAIKRLNEYVDSDASANFNKFNIPTIDEENKKIIVNEEQVAVFAELIQNNVVERILNNSIQIPYFNRS</sequence>
<organism evidence="1 2">
    <name type="scientific">Pediococcus claussenii (strain ATCC BAA-344 / DSM 14800 / JCM 18046 / KCTC 3811 / LMG 21948 / P06)</name>
    <dbReference type="NCBI Taxonomy" id="701521"/>
    <lineage>
        <taxon>Bacteria</taxon>
        <taxon>Bacillati</taxon>
        <taxon>Bacillota</taxon>
        <taxon>Bacilli</taxon>
        <taxon>Lactobacillales</taxon>
        <taxon>Lactobacillaceae</taxon>
        <taxon>Pediococcus</taxon>
    </lineage>
</organism>
<gene>
    <name evidence="1" type="ordered locus">PECL_883</name>
</gene>
<protein>
    <submittedName>
        <fullName evidence="1">Uncharacterized protein</fullName>
    </submittedName>
</protein>
<dbReference type="EMBL" id="CP003137">
    <property type="protein sequence ID" value="AEV95154.1"/>
    <property type="molecule type" value="Genomic_DNA"/>
</dbReference>
<dbReference type="STRING" id="701521.PECL_883"/>
<dbReference type="KEGG" id="pce:PECL_883"/>
<evidence type="ECO:0000313" key="1">
    <source>
        <dbReference type="EMBL" id="AEV95154.1"/>
    </source>
</evidence>
<proteinExistence type="predicted"/>
<dbReference type="AlphaFoldDB" id="G8PD19"/>
<keyword evidence="2" id="KW-1185">Reference proteome</keyword>
<reference evidence="1 2" key="1">
    <citation type="journal article" date="2012" name="J. Bacteriol.">
        <title>Complete Genome Sequence of the Beer Spoilage Organism Pediococcus claussenii ATCC BAA-344T.</title>
        <authorList>
            <person name="Pittet V."/>
            <person name="Abegunde T."/>
            <person name="Marfleet T."/>
            <person name="Haakensen M."/>
            <person name="Morrow K."/>
            <person name="Jayaprakash T."/>
            <person name="Schroeder K."/>
            <person name="Trost B."/>
            <person name="Byrns S."/>
            <person name="Bergsveinson J."/>
            <person name="Kusalik A."/>
            <person name="Ziola B."/>
        </authorList>
    </citation>
    <scope>NUCLEOTIDE SEQUENCE [LARGE SCALE GENOMIC DNA]</scope>
    <source>
        <strain evidence="1 2">ATCC BAA-344</strain>
    </source>
</reference>
<evidence type="ECO:0000313" key="2">
    <source>
        <dbReference type="Proteomes" id="UP000005444"/>
    </source>
</evidence>
<dbReference type="eggNOG" id="ENOG502ZGW1">
    <property type="taxonomic scope" value="Bacteria"/>
</dbReference>